<reference evidence="8" key="1">
    <citation type="submission" date="2016-10" db="EMBL/GenBank/DDBJ databases">
        <authorList>
            <person name="Varghese N."/>
        </authorList>
    </citation>
    <scope>NUCLEOTIDE SEQUENCE [LARGE SCALE GENOMIC DNA]</scope>
    <source>
        <strain evidence="8">Nsp8</strain>
    </source>
</reference>
<evidence type="ECO:0000256" key="3">
    <source>
        <dbReference type="ARBA" id="ARBA00022989"/>
    </source>
</evidence>
<keyword evidence="4 5" id="KW-0472">Membrane</keyword>
<feature type="transmembrane region" description="Helical" evidence="5">
    <location>
        <begin position="293"/>
        <end position="316"/>
    </location>
</feature>
<dbReference type="AlphaFoldDB" id="A0A1I4YB57"/>
<dbReference type="PANTHER" id="PTHR11432">
    <property type="entry name" value="NADH DEHYDROGENASE SUBUNIT 1"/>
    <property type="match status" value="1"/>
</dbReference>
<gene>
    <name evidence="5" type="primary">nuoH</name>
    <name evidence="7" type="ORF">SAMN05216386_0606</name>
</gene>
<dbReference type="RefSeq" id="WP_074794418.1">
    <property type="nucleotide sequence ID" value="NZ_FOVJ01000001.1"/>
</dbReference>
<dbReference type="InterPro" id="IPR001694">
    <property type="entry name" value="NADH_UbQ_OxRdtase_su1/FPO"/>
</dbReference>
<keyword evidence="5" id="KW-1278">Translocase</keyword>
<feature type="transmembrane region" description="Helical" evidence="5">
    <location>
        <begin position="7"/>
        <end position="25"/>
    </location>
</feature>
<comment type="catalytic activity">
    <reaction evidence="5">
        <text>a quinone + NADH + 5 H(+)(in) = a quinol + NAD(+) + 4 H(+)(out)</text>
        <dbReference type="Rhea" id="RHEA:57888"/>
        <dbReference type="ChEBI" id="CHEBI:15378"/>
        <dbReference type="ChEBI" id="CHEBI:24646"/>
        <dbReference type="ChEBI" id="CHEBI:57540"/>
        <dbReference type="ChEBI" id="CHEBI:57945"/>
        <dbReference type="ChEBI" id="CHEBI:132124"/>
    </reaction>
</comment>
<dbReference type="NCBIfam" id="NF004740">
    <property type="entry name" value="PRK06076.1-1"/>
    <property type="match status" value="1"/>
</dbReference>
<evidence type="ECO:0000256" key="5">
    <source>
        <dbReference type="HAMAP-Rule" id="MF_01350"/>
    </source>
</evidence>
<dbReference type="GO" id="GO:0009060">
    <property type="term" value="P:aerobic respiration"/>
    <property type="evidence" value="ECO:0007669"/>
    <property type="project" value="TreeGrafter"/>
</dbReference>
<accession>A0A1I4YB57</accession>
<keyword evidence="5" id="KW-1003">Cell membrane</keyword>
<keyword evidence="5 6" id="KW-0520">NAD</keyword>
<comment type="function">
    <text evidence="5">NDH-1 shuttles electrons from NADH, via FMN and iron-sulfur (Fe-S) centers, to quinones in the respiratory chain. The immediate electron acceptor for the enzyme in this species is believed to be ubiquinone. Couples the redox reaction to proton translocation (for every two electrons transferred, four hydrogen ions are translocated across the cytoplasmic membrane), and thus conserves the redox energy in a proton gradient. This subunit may bind ubiquinone.</text>
</comment>
<feature type="transmembrane region" description="Helical" evidence="5">
    <location>
        <begin position="149"/>
        <end position="166"/>
    </location>
</feature>
<dbReference type="InterPro" id="IPR018086">
    <property type="entry name" value="NADH_UbQ_OxRdtase_su1_CS"/>
</dbReference>
<keyword evidence="8" id="KW-1185">Reference proteome</keyword>
<feature type="transmembrane region" description="Helical" evidence="5">
    <location>
        <begin position="261"/>
        <end position="281"/>
    </location>
</feature>
<feature type="transmembrane region" description="Helical" evidence="5">
    <location>
        <begin position="109"/>
        <end position="128"/>
    </location>
</feature>
<dbReference type="PROSITE" id="PS00668">
    <property type="entry name" value="COMPLEX1_ND1_2"/>
    <property type="match status" value="1"/>
</dbReference>
<dbReference type="GO" id="GO:0005886">
    <property type="term" value="C:plasma membrane"/>
    <property type="evidence" value="ECO:0007669"/>
    <property type="project" value="UniProtKB-SubCell"/>
</dbReference>
<keyword evidence="5" id="KW-0830">Ubiquinone</keyword>
<evidence type="ECO:0000256" key="2">
    <source>
        <dbReference type="ARBA" id="ARBA00022692"/>
    </source>
</evidence>
<dbReference type="HAMAP" id="MF_01350">
    <property type="entry name" value="NDH1_NuoH"/>
    <property type="match status" value="1"/>
</dbReference>
<dbReference type="PROSITE" id="PS00667">
    <property type="entry name" value="COMPLEX1_ND1_1"/>
    <property type="match status" value="1"/>
</dbReference>
<keyword evidence="3 5" id="KW-1133">Transmembrane helix</keyword>
<sequence>MSELAHTWTNVVVILIFVFSFAALLSWIERRLLGVWQDRYGPNRVGPFGVLQSVADAIKLLAKEDWIPPFADKALFVLAPAVIAITTLLAFAVVPVAPGIGVVDLNIGLLFFLAMSSLGVYSIVLGGWASNNKYSLLGGFRAAAQMLSYEVFMGLSLMGVVMLAGSFNLRDIVTAQEGLWFCIPQILGLITFTVAGIAEARRLPFDLPEAENELVAGFHTEYSSMKFGLFFIGEYVGIIVISAMMVTLFFGGWLGPLLPPLMWFLLKTSIIIGFFILLRASLPRPRYDQLMAYGWKVMLPLTLFNLLITGAIVLAWGL</sequence>
<evidence type="ECO:0000256" key="4">
    <source>
        <dbReference type="ARBA" id="ARBA00023136"/>
    </source>
</evidence>
<proteinExistence type="inferred from homology"/>
<dbReference type="STRING" id="1266925.GCA_000619905_00788"/>
<dbReference type="Pfam" id="PF00146">
    <property type="entry name" value="NADHdh"/>
    <property type="match status" value="1"/>
</dbReference>
<comment type="subcellular location">
    <subcellularLocation>
        <location evidence="5 6">Cell membrane</location>
        <topology evidence="5 6">Multi-pass membrane protein</topology>
    </subcellularLocation>
    <subcellularLocation>
        <location evidence="1">Membrane</location>
        <topology evidence="1">Multi-pass membrane protein</topology>
    </subcellularLocation>
</comment>
<name>A0A1I4YB57_9PROT</name>
<evidence type="ECO:0000256" key="1">
    <source>
        <dbReference type="ARBA" id="ARBA00004141"/>
    </source>
</evidence>
<evidence type="ECO:0000313" key="8">
    <source>
        <dbReference type="Proteomes" id="UP000183107"/>
    </source>
</evidence>
<dbReference type="EC" id="7.1.1.-" evidence="5"/>
<keyword evidence="5" id="KW-0874">Quinone</keyword>
<dbReference type="EMBL" id="FOVJ01000001">
    <property type="protein sequence ID" value="SFN35311.1"/>
    <property type="molecule type" value="Genomic_DNA"/>
</dbReference>
<feature type="transmembrane region" description="Helical" evidence="5">
    <location>
        <begin position="178"/>
        <end position="198"/>
    </location>
</feature>
<dbReference type="GO" id="GO:0016655">
    <property type="term" value="F:oxidoreductase activity, acting on NAD(P)H, quinone or similar compound as acceptor"/>
    <property type="evidence" value="ECO:0007669"/>
    <property type="project" value="UniProtKB-UniRule"/>
</dbReference>
<dbReference type="Proteomes" id="UP000183107">
    <property type="component" value="Unassembled WGS sequence"/>
</dbReference>
<evidence type="ECO:0000256" key="6">
    <source>
        <dbReference type="RuleBase" id="RU000471"/>
    </source>
</evidence>
<comment type="similarity">
    <text evidence="5 6">Belongs to the complex I subunit 1 family.</text>
</comment>
<feature type="transmembrane region" description="Helical" evidence="5">
    <location>
        <begin position="74"/>
        <end position="97"/>
    </location>
</feature>
<dbReference type="PANTHER" id="PTHR11432:SF3">
    <property type="entry name" value="NADH-UBIQUINONE OXIDOREDUCTASE CHAIN 1"/>
    <property type="match status" value="1"/>
</dbReference>
<dbReference type="OrthoDB" id="9803734at2"/>
<feature type="transmembrane region" description="Helical" evidence="5">
    <location>
        <begin position="235"/>
        <end position="255"/>
    </location>
</feature>
<organism evidence="7 8">
    <name type="scientific">Nitrosospira briensis</name>
    <dbReference type="NCBI Taxonomy" id="35799"/>
    <lineage>
        <taxon>Bacteria</taxon>
        <taxon>Pseudomonadati</taxon>
        <taxon>Pseudomonadota</taxon>
        <taxon>Betaproteobacteria</taxon>
        <taxon>Nitrosomonadales</taxon>
        <taxon>Nitrosomonadaceae</taxon>
        <taxon>Nitrosospira</taxon>
    </lineage>
</organism>
<keyword evidence="2 5" id="KW-0812">Transmembrane</keyword>
<dbReference type="GO" id="GO:0003954">
    <property type="term" value="F:NADH dehydrogenase activity"/>
    <property type="evidence" value="ECO:0007669"/>
    <property type="project" value="TreeGrafter"/>
</dbReference>
<dbReference type="GO" id="GO:0048038">
    <property type="term" value="F:quinone binding"/>
    <property type="evidence" value="ECO:0007669"/>
    <property type="project" value="UniProtKB-KW"/>
</dbReference>
<comment type="subunit">
    <text evidence="5">NDH-1 is composed of 14 different subunits. Subunits NuoA, H, J, K, L, M, N constitute the membrane sector of the complex.</text>
</comment>
<protein>
    <recommendedName>
        <fullName evidence="5">NADH-quinone oxidoreductase subunit H</fullName>
        <ecNumber evidence="5">7.1.1.-</ecNumber>
    </recommendedName>
    <alternativeName>
        <fullName evidence="5">NADH dehydrogenase I subunit H</fullName>
    </alternativeName>
    <alternativeName>
        <fullName evidence="5">NDH-1 subunit H</fullName>
    </alternativeName>
</protein>
<dbReference type="eggNOG" id="COG1005">
    <property type="taxonomic scope" value="Bacteria"/>
</dbReference>
<dbReference type="NCBIfam" id="NF004741">
    <property type="entry name" value="PRK06076.1-2"/>
    <property type="match status" value="1"/>
</dbReference>
<evidence type="ECO:0000313" key="7">
    <source>
        <dbReference type="EMBL" id="SFN35311.1"/>
    </source>
</evidence>